<dbReference type="Proteomes" id="UP001241072">
    <property type="component" value="Unassembled WGS sequence"/>
</dbReference>
<feature type="transmembrane region" description="Helical" evidence="1">
    <location>
        <begin position="20"/>
        <end position="39"/>
    </location>
</feature>
<protein>
    <submittedName>
        <fullName evidence="3">2TM domain-containing protein</fullName>
    </submittedName>
</protein>
<comment type="caution">
    <text evidence="3">The sequence shown here is derived from an EMBL/GenBank/DDBJ whole genome shotgun (WGS) entry which is preliminary data.</text>
</comment>
<evidence type="ECO:0000313" key="3">
    <source>
        <dbReference type="EMBL" id="MDO7883337.1"/>
    </source>
</evidence>
<evidence type="ECO:0000259" key="2">
    <source>
        <dbReference type="Pfam" id="PF13239"/>
    </source>
</evidence>
<reference evidence="3 4" key="1">
    <citation type="submission" date="2023-07" db="EMBL/GenBank/DDBJ databases">
        <title>Protaetiibacter sp. nov WY-16 isolated from soil.</title>
        <authorList>
            <person name="Liu B."/>
            <person name="Wan Y."/>
        </authorList>
    </citation>
    <scope>NUCLEOTIDE SEQUENCE [LARGE SCALE GENOMIC DNA]</scope>
    <source>
        <strain evidence="3 4">WY-16</strain>
    </source>
</reference>
<feature type="transmembrane region" description="Helical" evidence="1">
    <location>
        <begin position="45"/>
        <end position="64"/>
    </location>
</feature>
<evidence type="ECO:0000256" key="1">
    <source>
        <dbReference type="SAM" id="Phobius"/>
    </source>
</evidence>
<keyword evidence="4" id="KW-1185">Reference proteome</keyword>
<name>A0ABT9BQR2_9MICO</name>
<sequence>MNDDELRSLAVKRLKARSDFYRYLLVWLAVSAIVTFVWWMTGAGYFWPGWVIGGMGIAALFQAIDVFGKHGVITDAAVDAEVEKLKKG</sequence>
<gene>
    <name evidence="3" type="ORF">Q5716_13975</name>
</gene>
<proteinExistence type="predicted"/>
<keyword evidence="1" id="KW-1133">Transmembrane helix</keyword>
<keyword evidence="1" id="KW-0472">Membrane</keyword>
<accession>A0ABT9BQR2</accession>
<dbReference type="Pfam" id="PF13239">
    <property type="entry name" value="2TM"/>
    <property type="match status" value="1"/>
</dbReference>
<dbReference type="EMBL" id="JAUQUB010000004">
    <property type="protein sequence ID" value="MDO7883337.1"/>
    <property type="molecule type" value="Genomic_DNA"/>
</dbReference>
<keyword evidence="1" id="KW-0812">Transmembrane</keyword>
<organism evidence="3 4">
    <name type="scientific">Antiquaquibacter soli</name>
    <dbReference type="NCBI Taxonomy" id="3064523"/>
    <lineage>
        <taxon>Bacteria</taxon>
        <taxon>Bacillati</taxon>
        <taxon>Actinomycetota</taxon>
        <taxon>Actinomycetes</taxon>
        <taxon>Micrococcales</taxon>
        <taxon>Microbacteriaceae</taxon>
        <taxon>Antiquaquibacter</taxon>
    </lineage>
</organism>
<dbReference type="InterPro" id="IPR025698">
    <property type="entry name" value="2TM_dom"/>
</dbReference>
<feature type="domain" description="2TM" evidence="2">
    <location>
        <begin position="10"/>
        <end position="71"/>
    </location>
</feature>
<evidence type="ECO:0000313" key="4">
    <source>
        <dbReference type="Proteomes" id="UP001241072"/>
    </source>
</evidence>
<dbReference type="RefSeq" id="WP_305003767.1">
    <property type="nucleotide sequence ID" value="NZ_JAUQUB010000004.1"/>
</dbReference>